<name>A0A916VJ33_9GAMM</name>
<dbReference type="PANTHER" id="PTHR42904">
    <property type="entry name" value="NUDIX HYDROLASE, NUDC SUBFAMILY"/>
    <property type="match status" value="1"/>
</dbReference>
<comment type="cofactor">
    <cofactor evidence="1">
        <name>Mg(2+)</name>
        <dbReference type="ChEBI" id="CHEBI:18420"/>
    </cofactor>
</comment>
<keyword evidence="12" id="KW-1185">Reference proteome</keyword>
<keyword evidence="8" id="KW-0520">NAD</keyword>
<dbReference type="PROSITE" id="PS00893">
    <property type="entry name" value="NUDIX_BOX"/>
    <property type="match status" value="1"/>
</dbReference>
<evidence type="ECO:0000256" key="6">
    <source>
        <dbReference type="ARBA" id="ARBA00022801"/>
    </source>
</evidence>
<evidence type="ECO:0000256" key="7">
    <source>
        <dbReference type="ARBA" id="ARBA00022842"/>
    </source>
</evidence>
<dbReference type="CDD" id="cd03429">
    <property type="entry name" value="NUDIX_NADH_pyrophosphatase_Nudt13"/>
    <property type="match status" value="1"/>
</dbReference>
<dbReference type="GO" id="GO:0046872">
    <property type="term" value="F:metal ion binding"/>
    <property type="evidence" value="ECO:0007669"/>
    <property type="project" value="UniProtKB-KW"/>
</dbReference>
<gene>
    <name evidence="11" type="primary">nudC</name>
    <name evidence="11" type="ORF">GCM10011403_19250</name>
</gene>
<dbReference type="SUPFAM" id="SSF55811">
    <property type="entry name" value="Nudix"/>
    <property type="match status" value="1"/>
</dbReference>
<dbReference type="InterPro" id="IPR049734">
    <property type="entry name" value="NudC-like_C"/>
</dbReference>
<evidence type="ECO:0000256" key="5">
    <source>
        <dbReference type="ARBA" id="ARBA00022723"/>
    </source>
</evidence>
<evidence type="ECO:0000313" key="12">
    <source>
        <dbReference type="Proteomes" id="UP000627715"/>
    </source>
</evidence>
<dbReference type="Proteomes" id="UP000627715">
    <property type="component" value="Unassembled WGS sequence"/>
</dbReference>
<dbReference type="Gene3D" id="3.90.79.10">
    <property type="entry name" value="Nucleoside Triphosphate Pyrophosphohydrolase"/>
    <property type="match status" value="1"/>
</dbReference>
<evidence type="ECO:0000256" key="9">
    <source>
        <dbReference type="ARBA" id="ARBA00023679"/>
    </source>
</evidence>
<dbReference type="GO" id="GO:0005829">
    <property type="term" value="C:cytosol"/>
    <property type="evidence" value="ECO:0007669"/>
    <property type="project" value="TreeGrafter"/>
</dbReference>
<keyword evidence="7" id="KW-0460">Magnesium</keyword>
<dbReference type="NCBIfam" id="NF001299">
    <property type="entry name" value="PRK00241.1"/>
    <property type="match status" value="1"/>
</dbReference>
<dbReference type="RefSeq" id="WP_068811864.1">
    <property type="nucleotide sequence ID" value="NZ_BMIY01000008.1"/>
</dbReference>
<comment type="cofactor">
    <cofactor evidence="2">
        <name>Zn(2+)</name>
        <dbReference type="ChEBI" id="CHEBI:29105"/>
    </cofactor>
</comment>
<evidence type="ECO:0000256" key="1">
    <source>
        <dbReference type="ARBA" id="ARBA00001946"/>
    </source>
</evidence>
<feature type="domain" description="Nudix hydrolase" evidence="10">
    <location>
        <begin position="143"/>
        <end position="265"/>
    </location>
</feature>
<comment type="similarity">
    <text evidence="3">Belongs to the Nudix hydrolase family. NudC subfamily.</text>
</comment>
<dbReference type="EMBL" id="BMIY01000008">
    <property type="protein sequence ID" value="GFZ76425.1"/>
    <property type="molecule type" value="Genomic_DNA"/>
</dbReference>
<dbReference type="PANTHER" id="PTHR42904:SF6">
    <property type="entry name" value="NAD-CAPPED RNA HYDROLASE NUDT12"/>
    <property type="match status" value="1"/>
</dbReference>
<protein>
    <recommendedName>
        <fullName evidence="4">NAD(+) diphosphatase</fullName>
        <ecNumber evidence="4">3.6.1.22</ecNumber>
    </recommendedName>
</protein>
<evidence type="ECO:0000313" key="11">
    <source>
        <dbReference type="EMBL" id="GFZ76425.1"/>
    </source>
</evidence>
<dbReference type="InterPro" id="IPR050241">
    <property type="entry name" value="NAD-cap_RNA_hydrolase_NudC"/>
</dbReference>
<evidence type="ECO:0000256" key="4">
    <source>
        <dbReference type="ARBA" id="ARBA00012381"/>
    </source>
</evidence>
<dbReference type="Gene3D" id="3.90.79.20">
    <property type="match status" value="1"/>
</dbReference>
<dbReference type="InterPro" id="IPR000086">
    <property type="entry name" value="NUDIX_hydrolase_dom"/>
</dbReference>
<dbReference type="Pfam" id="PF09297">
    <property type="entry name" value="Zn_ribbon_NUD"/>
    <property type="match status" value="1"/>
</dbReference>
<dbReference type="AlphaFoldDB" id="A0A916VJ33"/>
<keyword evidence="5" id="KW-0479">Metal-binding</keyword>
<dbReference type="InterPro" id="IPR020084">
    <property type="entry name" value="NUDIX_hydrolase_CS"/>
</dbReference>
<dbReference type="PROSITE" id="PS51462">
    <property type="entry name" value="NUDIX"/>
    <property type="match status" value="1"/>
</dbReference>
<dbReference type="EC" id="3.6.1.22" evidence="4"/>
<evidence type="ECO:0000256" key="3">
    <source>
        <dbReference type="ARBA" id="ARBA00009595"/>
    </source>
</evidence>
<proteinExistence type="inferred from homology"/>
<accession>A0A916VJ33</accession>
<dbReference type="GO" id="GO:0006742">
    <property type="term" value="P:NADP+ catabolic process"/>
    <property type="evidence" value="ECO:0007669"/>
    <property type="project" value="TreeGrafter"/>
</dbReference>
<dbReference type="GO" id="GO:0035529">
    <property type="term" value="F:NADH pyrophosphatase activity"/>
    <property type="evidence" value="ECO:0007669"/>
    <property type="project" value="TreeGrafter"/>
</dbReference>
<reference evidence="11" key="2">
    <citation type="submission" date="2020-09" db="EMBL/GenBank/DDBJ databases">
        <authorList>
            <person name="Sun Q."/>
            <person name="Zhou Y."/>
        </authorList>
    </citation>
    <scope>NUCLEOTIDE SEQUENCE</scope>
    <source>
        <strain evidence="11">CGMCC 1.15425</strain>
    </source>
</reference>
<evidence type="ECO:0000256" key="2">
    <source>
        <dbReference type="ARBA" id="ARBA00001947"/>
    </source>
</evidence>
<dbReference type="InterPro" id="IPR015376">
    <property type="entry name" value="Znr_NADH_PPase"/>
</dbReference>
<dbReference type="OrthoDB" id="9791656at2"/>
<sequence>MTPQLTPPHDNTVSVIQYLFRGRECIVTGSEPAQWLSGHATKELERFQSLTRLQLPALSVKQPGCEITLLEEGAELPGHMEPMPMRDILMTGSFDSFAPLGRAGQVAQWFNDHRYCGRCAAPMQPATEQLVLSCSSCQHHVYPRINPCIIVLITRGREVLLASHHRHGKAFYSCLAGFIEAGESAEDAVHREVMEEVGIKIGNLRYLGSQPWPFPSQLMFGFYADYESGEIDADQDEIEDAVWFDIDDLPFVPNPEISIAGRLIAGYRQSQLNKQERQEKGDS</sequence>
<reference evidence="11" key="1">
    <citation type="journal article" date="2014" name="Int. J. Syst. Evol. Microbiol.">
        <title>Complete genome sequence of Corynebacterium casei LMG S-19264T (=DSM 44701T), isolated from a smear-ripened cheese.</title>
        <authorList>
            <consortium name="US DOE Joint Genome Institute (JGI-PGF)"/>
            <person name="Walter F."/>
            <person name="Albersmeier A."/>
            <person name="Kalinowski J."/>
            <person name="Ruckert C."/>
        </authorList>
    </citation>
    <scope>NUCLEOTIDE SEQUENCE</scope>
    <source>
        <strain evidence="11">CGMCC 1.15425</strain>
    </source>
</reference>
<organism evidence="11 12">
    <name type="scientific">Pseudohongiella nitratireducens</name>
    <dbReference type="NCBI Taxonomy" id="1768907"/>
    <lineage>
        <taxon>Bacteria</taxon>
        <taxon>Pseudomonadati</taxon>
        <taxon>Pseudomonadota</taxon>
        <taxon>Gammaproteobacteria</taxon>
        <taxon>Pseudomonadales</taxon>
        <taxon>Pseudohongiellaceae</taxon>
        <taxon>Pseudohongiella</taxon>
    </lineage>
</organism>
<dbReference type="InterPro" id="IPR015797">
    <property type="entry name" value="NUDIX_hydrolase-like_dom_sf"/>
</dbReference>
<evidence type="ECO:0000256" key="8">
    <source>
        <dbReference type="ARBA" id="ARBA00023027"/>
    </source>
</evidence>
<evidence type="ECO:0000259" key="10">
    <source>
        <dbReference type="PROSITE" id="PS51462"/>
    </source>
</evidence>
<comment type="catalytic activity">
    <reaction evidence="9">
        <text>a 5'-end NAD(+)-phospho-ribonucleoside in mRNA + H2O = a 5'-end phospho-adenosine-phospho-ribonucleoside in mRNA + beta-nicotinamide D-ribonucleotide + 2 H(+)</text>
        <dbReference type="Rhea" id="RHEA:60876"/>
        <dbReference type="Rhea" id="RHEA-COMP:15698"/>
        <dbReference type="Rhea" id="RHEA-COMP:15719"/>
        <dbReference type="ChEBI" id="CHEBI:14649"/>
        <dbReference type="ChEBI" id="CHEBI:15377"/>
        <dbReference type="ChEBI" id="CHEBI:15378"/>
        <dbReference type="ChEBI" id="CHEBI:144029"/>
        <dbReference type="ChEBI" id="CHEBI:144051"/>
    </reaction>
    <physiologicalReaction direction="left-to-right" evidence="9">
        <dbReference type="Rhea" id="RHEA:60877"/>
    </physiologicalReaction>
</comment>
<keyword evidence="6" id="KW-0378">Hydrolase</keyword>
<comment type="caution">
    <text evidence="11">The sequence shown here is derived from an EMBL/GenBank/DDBJ whole genome shotgun (WGS) entry which is preliminary data.</text>
</comment>
<dbReference type="Pfam" id="PF00293">
    <property type="entry name" value="NUDIX"/>
    <property type="match status" value="1"/>
</dbReference>
<dbReference type="GO" id="GO:0019677">
    <property type="term" value="P:NAD+ catabolic process"/>
    <property type="evidence" value="ECO:0007669"/>
    <property type="project" value="TreeGrafter"/>
</dbReference>